<name>A0A653A405_UNCDX</name>
<dbReference type="EMBL" id="UPXX01000014">
    <property type="protein sequence ID" value="VBB42688.1"/>
    <property type="molecule type" value="Genomic_DNA"/>
</dbReference>
<protein>
    <submittedName>
        <fullName evidence="1">Uncharacterized protein</fullName>
    </submittedName>
</protein>
<dbReference type="AlphaFoldDB" id="A0A653A405"/>
<sequence length="119" mass="12927">MTHQEAIMAFSQSEKIKGGIIWASTALQSMDALQGMEKRGAEGVIRTLVNLIAHDVQLSSRIAPDEGWGEVQSFLDQALVMVASGVGFDAVHHLTKALSRVTTIGQRAMTVLKEEHLLD</sequence>
<organism evidence="1">
    <name type="scientific">Uncultured Desulfatiglans sp</name>
    <dbReference type="NCBI Taxonomy" id="1748965"/>
    <lineage>
        <taxon>Bacteria</taxon>
        <taxon>Pseudomonadati</taxon>
        <taxon>Thermodesulfobacteriota</taxon>
        <taxon>Desulfobacteria</taxon>
        <taxon>Desulfatiglandales</taxon>
        <taxon>Desulfatiglandaceae</taxon>
        <taxon>Desulfatiglans</taxon>
        <taxon>environmental samples</taxon>
    </lineage>
</organism>
<accession>A0A653A405</accession>
<gene>
    <name evidence="1" type="ORF">TRIP_B210010</name>
</gene>
<proteinExistence type="predicted"/>
<evidence type="ECO:0000313" key="1">
    <source>
        <dbReference type="EMBL" id="VBB42688.1"/>
    </source>
</evidence>
<reference evidence="1" key="1">
    <citation type="submission" date="2018-07" db="EMBL/GenBank/DDBJ databases">
        <authorList>
            <consortium name="Genoscope - CEA"/>
            <person name="William W."/>
        </authorList>
    </citation>
    <scope>NUCLEOTIDE SEQUENCE</scope>
    <source>
        <strain evidence="1">IK1</strain>
    </source>
</reference>